<feature type="active site" description="Nucleophile" evidence="13">
    <location>
        <position position="388"/>
    </location>
</feature>
<dbReference type="CDD" id="cd02440">
    <property type="entry name" value="AdoMet_MTases"/>
    <property type="match status" value="1"/>
</dbReference>
<dbReference type="InterPro" id="IPR023267">
    <property type="entry name" value="RCMT"/>
</dbReference>
<evidence type="ECO:0000256" key="8">
    <source>
        <dbReference type="ARBA" id="ARBA00022691"/>
    </source>
</evidence>
<dbReference type="GO" id="GO:0005737">
    <property type="term" value="C:cytoplasm"/>
    <property type="evidence" value="ECO:0007669"/>
    <property type="project" value="UniProtKB-SubCell"/>
</dbReference>
<evidence type="ECO:0000313" key="15">
    <source>
        <dbReference type="EMBL" id="SDF88785.1"/>
    </source>
</evidence>
<proteinExistence type="inferred from homology"/>
<dbReference type="NCBIfam" id="TIGR00563">
    <property type="entry name" value="rsmB"/>
    <property type="match status" value="1"/>
</dbReference>
<dbReference type="PANTHER" id="PTHR22807">
    <property type="entry name" value="NOP2 YEAST -RELATED NOL1/NOP2/FMU SUN DOMAIN-CONTAINING"/>
    <property type="match status" value="1"/>
</dbReference>
<feature type="binding site" evidence="13">
    <location>
        <position position="317"/>
    </location>
    <ligand>
        <name>S-adenosyl-L-methionine</name>
        <dbReference type="ChEBI" id="CHEBI:59789"/>
    </ligand>
</feature>
<evidence type="ECO:0000256" key="13">
    <source>
        <dbReference type="PROSITE-ProRule" id="PRU01023"/>
    </source>
</evidence>
<keyword evidence="4" id="KW-0963">Cytoplasm</keyword>
<dbReference type="PANTHER" id="PTHR22807:SF53">
    <property type="entry name" value="RIBOSOMAL RNA SMALL SUBUNIT METHYLTRANSFERASE B-RELATED"/>
    <property type="match status" value="1"/>
</dbReference>
<dbReference type="Gene3D" id="1.10.940.10">
    <property type="entry name" value="NusB-like"/>
    <property type="match status" value="1"/>
</dbReference>
<evidence type="ECO:0000256" key="5">
    <source>
        <dbReference type="ARBA" id="ARBA00022552"/>
    </source>
</evidence>
<comment type="similarity">
    <text evidence="13">Belongs to the class I-like SAM-binding methyltransferase superfamily. RsmB/NOP family.</text>
</comment>
<dbReference type="FunFam" id="1.10.940.10:FF:000006">
    <property type="entry name" value="16S rRNA (Cytosine(967)-C(5))-methyltransferase RsmB"/>
    <property type="match status" value="1"/>
</dbReference>
<keyword evidence="8 13" id="KW-0949">S-adenosyl-L-methionine</keyword>
<dbReference type="RefSeq" id="WP_090289040.1">
    <property type="nucleotide sequence ID" value="NZ_FNCK01000001.1"/>
</dbReference>
<dbReference type="InterPro" id="IPR006027">
    <property type="entry name" value="NusB_RsmB_TIM44"/>
</dbReference>
<feature type="binding site" evidence="13">
    <location>
        <position position="289"/>
    </location>
    <ligand>
        <name>S-adenosyl-L-methionine</name>
        <dbReference type="ChEBI" id="CHEBI:59789"/>
    </ligand>
</feature>
<comment type="subcellular location">
    <subcellularLocation>
        <location evidence="2">Cytoplasm</location>
    </subcellularLocation>
</comment>
<sequence length="453" mass="51536">MKIKQRSQTKLKKNLRWDMLMLLDQIDNQDQYSNLVIDNYLATSKKSSQDKNLVVKVVYGSVQRRLTLDYYLSDYLKGKVEDWVKSLLRLSLYQAIYLDRIPQHAIVNEAVEIAKVQGHQGIGKLVNAVLRNCFRQGLKSIEAIDDPMEKLSIKYSVPIWLIEYFDQYLSVNELEAFFASLNQVPHLSARINGPAQKRSILIEQLQNEGIEVRASQVSPYGIRIIEGETFQSQAYQSGQFTIQDESSMLVAPLGKLTGQEKILDACAAPGGKATHIASFLGDGYLTALDISKKKLMILDDHAKRLGLADKIHSIQMDALDFQALSQNAFDVIYLDAPCSGIGLMRRKPEIKYQKSMTAIANLVQIQKQLFQHMVSLLKPGGRLIYSTCTLTYEENEYLVQEMLEKNPNLQVEAIQANEVLQNDLLTPQGYLRIWPQQYDTDGFFISRFLKKID</sequence>
<dbReference type="PROSITE" id="PS51686">
    <property type="entry name" value="SAM_MT_RSMB_NOP"/>
    <property type="match status" value="1"/>
</dbReference>
<evidence type="ECO:0000256" key="1">
    <source>
        <dbReference type="ARBA" id="ARBA00002724"/>
    </source>
</evidence>
<dbReference type="Pfam" id="PF01189">
    <property type="entry name" value="Methyltr_RsmB-F"/>
    <property type="match status" value="1"/>
</dbReference>
<dbReference type="Gene3D" id="3.30.70.1170">
    <property type="entry name" value="Sun protein, domain 3"/>
    <property type="match status" value="1"/>
</dbReference>
<accession>A0A1G7PRC8</accession>
<dbReference type="Gene3D" id="3.40.50.150">
    <property type="entry name" value="Vaccinia Virus protein VP39"/>
    <property type="match status" value="1"/>
</dbReference>
<dbReference type="FunFam" id="3.40.50.150:FF:000022">
    <property type="entry name" value="Ribosomal RNA small subunit methyltransferase B"/>
    <property type="match status" value="1"/>
</dbReference>
<dbReference type="Proteomes" id="UP000199708">
    <property type="component" value="Unassembled WGS sequence"/>
</dbReference>
<protein>
    <recommendedName>
        <fullName evidence="3">16S rRNA (cytosine(967)-C(5))-methyltransferase</fullName>
        <ecNumber evidence="3">2.1.1.176</ecNumber>
    </recommendedName>
    <alternativeName>
        <fullName evidence="10">16S rRNA m5C967 methyltransferase</fullName>
    </alternativeName>
    <alternativeName>
        <fullName evidence="11">rRNA (cytosine-C(5)-)-methyltransferase RsmB</fullName>
    </alternativeName>
</protein>
<evidence type="ECO:0000256" key="4">
    <source>
        <dbReference type="ARBA" id="ARBA00022490"/>
    </source>
</evidence>
<evidence type="ECO:0000256" key="6">
    <source>
        <dbReference type="ARBA" id="ARBA00022603"/>
    </source>
</evidence>
<dbReference type="EMBL" id="FNCK01000001">
    <property type="protein sequence ID" value="SDF88785.1"/>
    <property type="molecule type" value="Genomic_DNA"/>
</dbReference>
<dbReference type="PRINTS" id="PR02008">
    <property type="entry name" value="RCMTFAMILY"/>
</dbReference>
<feature type="domain" description="SAM-dependent MTase RsmB/NOP-type" evidence="14">
    <location>
        <begin position="177"/>
        <end position="451"/>
    </location>
</feature>
<gene>
    <name evidence="15" type="ORF">SAMN05421791_101344</name>
</gene>
<dbReference type="InterPro" id="IPR054728">
    <property type="entry name" value="RsmB-like_ferredoxin"/>
</dbReference>
<dbReference type="NCBIfam" id="NF011494">
    <property type="entry name" value="PRK14902.1"/>
    <property type="match status" value="1"/>
</dbReference>
<organism evidence="15 16">
    <name type="scientific">Facklamia miroungae</name>
    <dbReference type="NCBI Taxonomy" id="120956"/>
    <lineage>
        <taxon>Bacteria</taxon>
        <taxon>Bacillati</taxon>
        <taxon>Bacillota</taxon>
        <taxon>Bacilli</taxon>
        <taxon>Lactobacillales</taxon>
        <taxon>Aerococcaceae</taxon>
        <taxon>Facklamia</taxon>
    </lineage>
</organism>
<dbReference type="GO" id="GO:0006355">
    <property type="term" value="P:regulation of DNA-templated transcription"/>
    <property type="evidence" value="ECO:0007669"/>
    <property type="project" value="InterPro"/>
</dbReference>
<dbReference type="SUPFAM" id="SSF48013">
    <property type="entry name" value="NusB-like"/>
    <property type="match status" value="1"/>
</dbReference>
<dbReference type="GO" id="GO:0008649">
    <property type="term" value="F:rRNA methyltransferase activity"/>
    <property type="evidence" value="ECO:0007669"/>
    <property type="project" value="InterPro"/>
</dbReference>
<dbReference type="InterPro" id="IPR001678">
    <property type="entry name" value="MeTrfase_RsmB-F_NOP2_dom"/>
</dbReference>
<reference evidence="15 16" key="1">
    <citation type="submission" date="2016-10" db="EMBL/GenBank/DDBJ databases">
        <authorList>
            <person name="de Groot N.N."/>
        </authorList>
    </citation>
    <scope>NUCLEOTIDE SEQUENCE [LARGE SCALE GENOMIC DNA]</scope>
    <source>
        <strain evidence="15 16">ATCC BAA-466</strain>
    </source>
</reference>
<dbReference type="InterPro" id="IPR049560">
    <property type="entry name" value="MeTrfase_RsmB-F_NOP2_cat"/>
</dbReference>
<evidence type="ECO:0000256" key="12">
    <source>
        <dbReference type="ARBA" id="ARBA00047283"/>
    </source>
</evidence>
<dbReference type="STRING" id="120956.SAMN05421791_101344"/>
<keyword evidence="9 13" id="KW-0694">RNA-binding</keyword>
<evidence type="ECO:0000259" key="14">
    <source>
        <dbReference type="PROSITE" id="PS51686"/>
    </source>
</evidence>
<keyword evidence="5" id="KW-0698">rRNA processing</keyword>
<comment type="catalytic activity">
    <reaction evidence="12">
        <text>cytidine(967) in 16S rRNA + S-adenosyl-L-methionine = 5-methylcytidine(967) in 16S rRNA + S-adenosyl-L-homocysteine + H(+)</text>
        <dbReference type="Rhea" id="RHEA:42748"/>
        <dbReference type="Rhea" id="RHEA-COMP:10219"/>
        <dbReference type="Rhea" id="RHEA-COMP:10220"/>
        <dbReference type="ChEBI" id="CHEBI:15378"/>
        <dbReference type="ChEBI" id="CHEBI:57856"/>
        <dbReference type="ChEBI" id="CHEBI:59789"/>
        <dbReference type="ChEBI" id="CHEBI:74483"/>
        <dbReference type="ChEBI" id="CHEBI:82748"/>
        <dbReference type="EC" id="2.1.1.176"/>
    </reaction>
</comment>
<dbReference type="GO" id="GO:0003723">
    <property type="term" value="F:RNA binding"/>
    <property type="evidence" value="ECO:0007669"/>
    <property type="project" value="UniProtKB-UniRule"/>
</dbReference>
<keyword evidence="6 13" id="KW-0489">Methyltransferase</keyword>
<evidence type="ECO:0000256" key="9">
    <source>
        <dbReference type="ARBA" id="ARBA00022884"/>
    </source>
</evidence>
<dbReference type="SUPFAM" id="SSF53335">
    <property type="entry name" value="S-adenosyl-L-methionine-dependent methyltransferases"/>
    <property type="match status" value="1"/>
</dbReference>
<feature type="binding site" evidence="13">
    <location>
        <position position="335"/>
    </location>
    <ligand>
        <name>S-adenosyl-L-methionine</name>
        <dbReference type="ChEBI" id="CHEBI:59789"/>
    </ligand>
</feature>
<evidence type="ECO:0000256" key="2">
    <source>
        <dbReference type="ARBA" id="ARBA00004496"/>
    </source>
</evidence>
<evidence type="ECO:0000256" key="3">
    <source>
        <dbReference type="ARBA" id="ARBA00012140"/>
    </source>
</evidence>
<dbReference type="InterPro" id="IPR029063">
    <property type="entry name" value="SAM-dependent_MTases_sf"/>
</dbReference>
<comment type="function">
    <text evidence="1">Specifically methylates the cytosine at position 967 (m5C967) of 16S rRNA.</text>
</comment>
<feature type="binding site" evidence="13">
    <location>
        <begin position="266"/>
        <end position="272"/>
    </location>
    <ligand>
        <name>S-adenosyl-L-methionine</name>
        <dbReference type="ChEBI" id="CHEBI:59789"/>
    </ligand>
</feature>
<evidence type="ECO:0000256" key="10">
    <source>
        <dbReference type="ARBA" id="ARBA00030399"/>
    </source>
</evidence>
<dbReference type="Pfam" id="PF01029">
    <property type="entry name" value="NusB"/>
    <property type="match status" value="1"/>
</dbReference>
<name>A0A1G7PRC8_9LACT</name>
<dbReference type="InterPro" id="IPR035926">
    <property type="entry name" value="NusB-like_sf"/>
</dbReference>
<keyword evidence="16" id="KW-1185">Reference proteome</keyword>
<evidence type="ECO:0000256" key="11">
    <source>
        <dbReference type="ARBA" id="ARBA00031088"/>
    </source>
</evidence>
<dbReference type="EC" id="2.1.1.176" evidence="3"/>
<evidence type="ECO:0000256" key="7">
    <source>
        <dbReference type="ARBA" id="ARBA00022679"/>
    </source>
</evidence>
<dbReference type="InterPro" id="IPR004573">
    <property type="entry name" value="rRNA_ssu_MeTfrase_B"/>
</dbReference>
<keyword evidence="7 13" id="KW-0808">Transferase</keyword>
<dbReference type="Pfam" id="PF22458">
    <property type="entry name" value="RsmF-B_ferredox"/>
    <property type="match status" value="1"/>
</dbReference>
<evidence type="ECO:0000313" key="16">
    <source>
        <dbReference type="Proteomes" id="UP000199708"/>
    </source>
</evidence>
<dbReference type="AlphaFoldDB" id="A0A1G7PRC8"/>
<dbReference type="OrthoDB" id="9810297at2"/>